<evidence type="ECO:0000313" key="2">
    <source>
        <dbReference type="EMBL" id="GAX21609.1"/>
    </source>
</evidence>
<evidence type="ECO:0008006" key="4">
    <source>
        <dbReference type="Google" id="ProtNLM"/>
    </source>
</evidence>
<sequence length="168" mass="19375">MGQSSSTANSVNQENLVSGVSLDPELEEAIVRDFSNQSLQEEWDKFRREVIIRRNERLEMRNAALLEAQQRQQANHAALQERLTALHERRDQLLATFADESVSIRYDIQRLEEKYLGVAEQTPPVDYCLGERAHWIDCSKKYGTDMRPCSDYLAALERCVNRTITESV</sequence>
<gene>
    <name evidence="2" type="ORF">FisN_29Hh044</name>
</gene>
<accession>A0A1Z5K5W0</accession>
<name>A0A1Z5K5W0_FISSO</name>
<keyword evidence="3" id="KW-1185">Reference proteome</keyword>
<protein>
    <recommendedName>
        <fullName evidence="4">MICOS complex subunit MIC19</fullName>
    </recommendedName>
</protein>
<dbReference type="Proteomes" id="UP000198406">
    <property type="component" value="Unassembled WGS sequence"/>
</dbReference>
<dbReference type="EMBL" id="BDSP01000170">
    <property type="protein sequence ID" value="GAX21609.1"/>
    <property type="molecule type" value="Genomic_DNA"/>
</dbReference>
<comment type="caution">
    <text evidence="2">The sequence shown here is derived from an EMBL/GenBank/DDBJ whole genome shotgun (WGS) entry which is preliminary data.</text>
</comment>
<evidence type="ECO:0000256" key="1">
    <source>
        <dbReference type="SAM" id="Coils"/>
    </source>
</evidence>
<proteinExistence type="predicted"/>
<organism evidence="2 3">
    <name type="scientific">Fistulifera solaris</name>
    <name type="common">Oleaginous diatom</name>
    <dbReference type="NCBI Taxonomy" id="1519565"/>
    <lineage>
        <taxon>Eukaryota</taxon>
        <taxon>Sar</taxon>
        <taxon>Stramenopiles</taxon>
        <taxon>Ochrophyta</taxon>
        <taxon>Bacillariophyta</taxon>
        <taxon>Bacillariophyceae</taxon>
        <taxon>Bacillariophycidae</taxon>
        <taxon>Naviculales</taxon>
        <taxon>Naviculaceae</taxon>
        <taxon>Fistulifera</taxon>
    </lineage>
</organism>
<dbReference type="OrthoDB" id="52652at2759"/>
<dbReference type="AlphaFoldDB" id="A0A1Z5K5W0"/>
<keyword evidence="1" id="KW-0175">Coiled coil</keyword>
<reference evidence="2 3" key="1">
    <citation type="journal article" date="2015" name="Plant Cell">
        <title>Oil accumulation by the oleaginous diatom Fistulifera solaris as revealed by the genome and transcriptome.</title>
        <authorList>
            <person name="Tanaka T."/>
            <person name="Maeda Y."/>
            <person name="Veluchamy A."/>
            <person name="Tanaka M."/>
            <person name="Abida H."/>
            <person name="Marechal E."/>
            <person name="Bowler C."/>
            <person name="Muto M."/>
            <person name="Sunaga Y."/>
            <person name="Tanaka M."/>
            <person name="Yoshino T."/>
            <person name="Taniguchi T."/>
            <person name="Fukuda Y."/>
            <person name="Nemoto M."/>
            <person name="Matsumoto M."/>
            <person name="Wong P.S."/>
            <person name="Aburatani S."/>
            <person name="Fujibuchi W."/>
        </authorList>
    </citation>
    <scope>NUCLEOTIDE SEQUENCE [LARGE SCALE GENOMIC DNA]</scope>
    <source>
        <strain evidence="2 3">JPCC DA0580</strain>
    </source>
</reference>
<evidence type="ECO:0000313" key="3">
    <source>
        <dbReference type="Proteomes" id="UP000198406"/>
    </source>
</evidence>
<feature type="coiled-coil region" evidence="1">
    <location>
        <begin position="55"/>
        <end position="96"/>
    </location>
</feature>
<dbReference type="InParanoid" id="A0A1Z5K5W0"/>